<dbReference type="InterPro" id="IPR008278">
    <property type="entry name" value="4-PPantetheinyl_Trfase_dom"/>
</dbReference>
<dbReference type="GO" id="GO:0008897">
    <property type="term" value="F:holo-[acyl-carrier-protein] synthase activity"/>
    <property type="evidence" value="ECO:0007669"/>
    <property type="project" value="UniProtKB-UniRule"/>
</dbReference>
<comment type="caution">
    <text evidence="10">The sequence shown here is derived from an EMBL/GenBank/DDBJ whole genome shotgun (WGS) entry which is preliminary data.</text>
</comment>
<keyword evidence="1 8" id="KW-0444">Lipid biosynthesis</keyword>
<evidence type="ECO:0000256" key="1">
    <source>
        <dbReference type="ARBA" id="ARBA00022516"/>
    </source>
</evidence>
<dbReference type="SUPFAM" id="SSF56214">
    <property type="entry name" value="4'-phosphopantetheinyl transferase"/>
    <property type="match status" value="1"/>
</dbReference>
<dbReference type="GO" id="GO:0000287">
    <property type="term" value="F:magnesium ion binding"/>
    <property type="evidence" value="ECO:0007669"/>
    <property type="project" value="UniProtKB-UniRule"/>
</dbReference>
<dbReference type="Gene3D" id="3.90.470.20">
    <property type="entry name" value="4'-phosphopantetheinyl transferase domain"/>
    <property type="match status" value="1"/>
</dbReference>
<keyword evidence="8" id="KW-0963">Cytoplasm</keyword>
<comment type="catalytic activity">
    <reaction evidence="8">
        <text>apo-[ACP] + CoA = holo-[ACP] + adenosine 3',5'-bisphosphate + H(+)</text>
        <dbReference type="Rhea" id="RHEA:12068"/>
        <dbReference type="Rhea" id="RHEA-COMP:9685"/>
        <dbReference type="Rhea" id="RHEA-COMP:9690"/>
        <dbReference type="ChEBI" id="CHEBI:15378"/>
        <dbReference type="ChEBI" id="CHEBI:29999"/>
        <dbReference type="ChEBI" id="CHEBI:57287"/>
        <dbReference type="ChEBI" id="CHEBI:58343"/>
        <dbReference type="ChEBI" id="CHEBI:64479"/>
        <dbReference type="EC" id="2.7.8.7"/>
    </reaction>
</comment>
<dbReference type="InterPro" id="IPR002582">
    <property type="entry name" value="ACPS"/>
</dbReference>
<gene>
    <name evidence="8" type="primary">acpS</name>
    <name evidence="10" type="ORF">F5897_000512</name>
</gene>
<evidence type="ECO:0000256" key="8">
    <source>
        <dbReference type="HAMAP-Rule" id="MF_00101"/>
    </source>
</evidence>
<dbReference type="Pfam" id="PF01648">
    <property type="entry name" value="ACPS"/>
    <property type="match status" value="1"/>
</dbReference>
<dbReference type="NCBIfam" id="NF000832">
    <property type="entry name" value="PRK00070.3-2"/>
    <property type="match status" value="1"/>
</dbReference>
<evidence type="ECO:0000259" key="9">
    <source>
        <dbReference type="Pfam" id="PF01648"/>
    </source>
</evidence>
<dbReference type="RefSeq" id="WP_183304356.1">
    <property type="nucleotide sequence ID" value="NZ_JACIFD010000004.1"/>
</dbReference>
<sequence length="129" mass="13935">MIYGIGCDVVDIDRFAAKLAAHPGLLPRLFTPAEQQLPARSLAARFAAKEAVIKALGGSTIKNQNDSYDLSWHDLEVLPTQGQRPQFTATAGLRRALQLSAVAKLHLSLSHDGNIAQAYVVAERSEEGQ</sequence>
<evidence type="ECO:0000256" key="6">
    <source>
        <dbReference type="ARBA" id="ARBA00023098"/>
    </source>
</evidence>
<evidence type="ECO:0000313" key="11">
    <source>
        <dbReference type="Proteomes" id="UP000571183"/>
    </source>
</evidence>
<accession>A0A840DEW8</accession>
<reference evidence="10" key="1">
    <citation type="submission" date="2020-08" db="EMBL/GenBank/DDBJ databases">
        <title>Sequencing the genomes of 1000 actinobacteria strains.</title>
        <authorList>
            <person name="Klenk H.-P."/>
        </authorList>
    </citation>
    <scope>NUCLEOTIDE SEQUENCE [LARGE SCALE GENOMIC DNA]</scope>
    <source>
        <strain evidence="10">DSM 27064</strain>
    </source>
</reference>
<dbReference type="HAMAP" id="MF_00101">
    <property type="entry name" value="AcpS"/>
    <property type="match status" value="1"/>
</dbReference>
<organism evidence="10 11">
    <name type="scientific">Canibacter oris</name>
    <dbReference type="NCBI Taxonomy" id="1365628"/>
    <lineage>
        <taxon>Bacteria</taxon>
        <taxon>Bacillati</taxon>
        <taxon>Actinomycetota</taxon>
        <taxon>Actinomycetes</taxon>
        <taxon>Micrococcales</taxon>
        <taxon>Microbacteriaceae</taxon>
        <taxon>Canibacter</taxon>
    </lineage>
</organism>
<feature type="binding site" evidence="8">
    <location>
        <position position="8"/>
    </location>
    <ligand>
        <name>Mg(2+)</name>
        <dbReference type="ChEBI" id="CHEBI:18420"/>
    </ligand>
</feature>
<evidence type="ECO:0000256" key="5">
    <source>
        <dbReference type="ARBA" id="ARBA00022842"/>
    </source>
</evidence>
<comment type="function">
    <text evidence="8">Transfers the 4'-phosphopantetheine moiety from coenzyme A to a Ser of acyl-carrier-protein.</text>
</comment>
<dbReference type="GO" id="GO:0006633">
    <property type="term" value="P:fatty acid biosynthetic process"/>
    <property type="evidence" value="ECO:0007669"/>
    <property type="project" value="UniProtKB-UniRule"/>
</dbReference>
<evidence type="ECO:0000256" key="4">
    <source>
        <dbReference type="ARBA" id="ARBA00022832"/>
    </source>
</evidence>
<evidence type="ECO:0000256" key="3">
    <source>
        <dbReference type="ARBA" id="ARBA00022723"/>
    </source>
</evidence>
<name>A0A840DEW8_9MICO</name>
<keyword evidence="4 8" id="KW-0276">Fatty acid metabolism</keyword>
<keyword evidence="7 8" id="KW-0275">Fatty acid biosynthesis</keyword>
<dbReference type="InterPro" id="IPR004568">
    <property type="entry name" value="Ppantetheine-prot_Trfase_dom"/>
</dbReference>
<dbReference type="EMBL" id="JACIFD010000004">
    <property type="protein sequence ID" value="MBB4071220.1"/>
    <property type="molecule type" value="Genomic_DNA"/>
</dbReference>
<proteinExistence type="inferred from homology"/>
<keyword evidence="3 8" id="KW-0479">Metal-binding</keyword>
<dbReference type="Proteomes" id="UP000571183">
    <property type="component" value="Unassembled WGS sequence"/>
</dbReference>
<dbReference type="EC" id="2.7.8.7" evidence="8"/>
<comment type="similarity">
    <text evidence="8">Belongs to the P-Pant transferase superfamily. AcpS family.</text>
</comment>
<dbReference type="GO" id="GO:0005737">
    <property type="term" value="C:cytoplasm"/>
    <property type="evidence" value="ECO:0007669"/>
    <property type="project" value="UniProtKB-SubCell"/>
</dbReference>
<evidence type="ECO:0000256" key="7">
    <source>
        <dbReference type="ARBA" id="ARBA00023160"/>
    </source>
</evidence>
<comment type="cofactor">
    <cofactor evidence="8">
        <name>Mg(2+)</name>
        <dbReference type="ChEBI" id="CHEBI:18420"/>
    </cofactor>
</comment>
<comment type="subcellular location">
    <subcellularLocation>
        <location evidence="8">Cytoplasm</location>
    </subcellularLocation>
</comment>
<keyword evidence="6 8" id="KW-0443">Lipid metabolism</keyword>
<dbReference type="AlphaFoldDB" id="A0A840DEW8"/>
<evidence type="ECO:0000256" key="2">
    <source>
        <dbReference type="ARBA" id="ARBA00022679"/>
    </source>
</evidence>
<dbReference type="NCBIfam" id="TIGR00556">
    <property type="entry name" value="pantethn_trn"/>
    <property type="match status" value="1"/>
</dbReference>
<keyword evidence="11" id="KW-1185">Reference proteome</keyword>
<evidence type="ECO:0000313" key="10">
    <source>
        <dbReference type="EMBL" id="MBB4071220.1"/>
    </source>
</evidence>
<keyword evidence="2 8" id="KW-0808">Transferase</keyword>
<dbReference type="InterPro" id="IPR037143">
    <property type="entry name" value="4-PPantetheinyl_Trfase_dom_sf"/>
</dbReference>
<keyword evidence="5 8" id="KW-0460">Magnesium</keyword>
<feature type="domain" description="4'-phosphopantetheinyl transferase" evidence="9">
    <location>
        <begin position="4"/>
        <end position="105"/>
    </location>
</feature>
<feature type="binding site" evidence="8">
    <location>
        <position position="50"/>
    </location>
    <ligand>
        <name>Mg(2+)</name>
        <dbReference type="ChEBI" id="CHEBI:18420"/>
    </ligand>
</feature>
<protein>
    <recommendedName>
        <fullName evidence="8">Holo-[acyl-carrier-protein] synthase</fullName>
        <shortName evidence="8">Holo-ACP synthase</shortName>
        <ecNumber evidence="8">2.7.8.7</ecNumber>
    </recommendedName>
    <alternativeName>
        <fullName evidence="8">4'-phosphopantetheinyl transferase AcpS</fullName>
    </alternativeName>
</protein>